<dbReference type="PROSITE" id="PS00941">
    <property type="entry name" value="CARBOXYLESTERASE_B_2"/>
    <property type="match status" value="1"/>
</dbReference>
<dbReference type="EMBL" id="ML769548">
    <property type="protein sequence ID" value="KAE9394532.1"/>
    <property type="molecule type" value="Genomic_DNA"/>
</dbReference>
<dbReference type="InterPro" id="IPR000997">
    <property type="entry name" value="Cholinesterase"/>
</dbReference>
<dbReference type="AlphaFoldDB" id="A0A6A4H8I5"/>
<dbReference type="PRINTS" id="PR00878">
    <property type="entry name" value="CHOLNESTRASE"/>
</dbReference>
<evidence type="ECO:0000313" key="6">
    <source>
        <dbReference type="Proteomes" id="UP000799118"/>
    </source>
</evidence>
<organism evidence="5 6">
    <name type="scientific">Gymnopus androsaceus JB14</name>
    <dbReference type="NCBI Taxonomy" id="1447944"/>
    <lineage>
        <taxon>Eukaryota</taxon>
        <taxon>Fungi</taxon>
        <taxon>Dikarya</taxon>
        <taxon>Basidiomycota</taxon>
        <taxon>Agaricomycotina</taxon>
        <taxon>Agaricomycetes</taxon>
        <taxon>Agaricomycetidae</taxon>
        <taxon>Agaricales</taxon>
        <taxon>Marasmiineae</taxon>
        <taxon>Omphalotaceae</taxon>
        <taxon>Gymnopus</taxon>
    </lineage>
</organism>
<protein>
    <recommendedName>
        <fullName evidence="3">Carboxylic ester hydrolase</fullName>
        <ecNumber evidence="3">3.1.1.-</ecNumber>
    </recommendedName>
</protein>
<dbReference type="PANTHER" id="PTHR11559">
    <property type="entry name" value="CARBOXYLESTERASE"/>
    <property type="match status" value="1"/>
</dbReference>
<dbReference type="PROSITE" id="PS00122">
    <property type="entry name" value="CARBOXYLESTERASE_B_1"/>
    <property type="match status" value="1"/>
</dbReference>
<feature type="domain" description="Carboxylesterase type B" evidence="4">
    <location>
        <begin position="22"/>
        <end position="342"/>
    </location>
</feature>
<evidence type="ECO:0000256" key="1">
    <source>
        <dbReference type="ARBA" id="ARBA00005964"/>
    </source>
</evidence>
<dbReference type="InterPro" id="IPR050309">
    <property type="entry name" value="Type-B_Carboxylest/Lipase"/>
</dbReference>
<evidence type="ECO:0000313" key="5">
    <source>
        <dbReference type="EMBL" id="KAE9394532.1"/>
    </source>
</evidence>
<gene>
    <name evidence="5" type="ORF">BT96DRAFT_886515</name>
</gene>
<dbReference type="Pfam" id="PF00135">
    <property type="entry name" value="COesterase"/>
    <property type="match status" value="1"/>
</dbReference>
<keyword evidence="3" id="KW-0732">Signal</keyword>
<dbReference type="InterPro" id="IPR019819">
    <property type="entry name" value="Carboxylesterase_B_CS"/>
</dbReference>
<name>A0A6A4H8I5_9AGAR</name>
<keyword evidence="2 3" id="KW-0378">Hydrolase</keyword>
<dbReference type="SUPFAM" id="SSF53474">
    <property type="entry name" value="alpha/beta-Hydrolases"/>
    <property type="match status" value="1"/>
</dbReference>
<proteinExistence type="inferred from homology"/>
<keyword evidence="6" id="KW-1185">Reference proteome</keyword>
<comment type="similarity">
    <text evidence="1 3">Belongs to the type-B carboxylesterase/lipase family.</text>
</comment>
<dbReference type="OrthoDB" id="408631at2759"/>
<dbReference type="EC" id="3.1.1.-" evidence="3"/>
<evidence type="ECO:0000259" key="4">
    <source>
        <dbReference type="Pfam" id="PF00135"/>
    </source>
</evidence>
<evidence type="ECO:0000256" key="2">
    <source>
        <dbReference type="ARBA" id="ARBA00022801"/>
    </source>
</evidence>
<dbReference type="InterPro" id="IPR002018">
    <property type="entry name" value="CarbesteraseB"/>
</dbReference>
<reference evidence="5" key="1">
    <citation type="journal article" date="2019" name="Environ. Microbiol.">
        <title>Fungal ecological strategies reflected in gene transcription - a case study of two litter decomposers.</title>
        <authorList>
            <person name="Barbi F."/>
            <person name="Kohler A."/>
            <person name="Barry K."/>
            <person name="Baskaran P."/>
            <person name="Daum C."/>
            <person name="Fauchery L."/>
            <person name="Ihrmark K."/>
            <person name="Kuo A."/>
            <person name="LaButti K."/>
            <person name="Lipzen A."/>
            <person name="Morin E."/>
            <person name="Grigoriev I.V."/>
            <person name="Henrissat B."/>
            <person name="Lindahl B."/>
            <person name="Martin F."/>
        </authorList>
    </citation>
    <scope>NUCLEOTIDE SEQUENCE</scope>
    <source>
        <strain evidence="5">JB14</strain>
    </source>
</reference>
<evidence type="ECO:0000256" key="3">
    <source>
        <dbReference type="RuleBase" id="RU361235"/>
    </source>
</evidence>
<accession>A0A6A4H8I5</accession>
<sequence length="541" mass="58070">MHVPFALTLVTLLKVANAESSVTISTTSGRLEGVEQDGVMSFKGIRFGQPPTGDLRWAPPVTFVSNATQNTTVLGPACVQQFPFAVAALNELLFNNPQDPPAENEDCLFLNVWAPSTNSSNATESLKPVVFWIYGGALAFGTASLPLYDGMSLASNQDIIVVTSNYRTNVFGLPGAPDLPLAENNLGFLDQELALQWVQSNIQQFGGDPNQVTLMGQSAGAVSVAEFVSRHPVDPPFRAAILFSGATPNSAPNPDAFDSFNDFSTAVGCAEPPGPERLACLRSVSAEDIRNYTNGPTSGTFGALIDNVTAFDDNLDRILLDNTARVPQLVGNTQNDGTLFTVGQSNLTEFLDSNGFGGIVSPDTVRSLYPGQNDTNVIADAYRDVVFLCPASLWTQALYNLEFQAFSATNTVNEHISAGYHQSLILILRIGAVFPDLQLFPNAGAFHASELQEVFGTYNVSTAIPNEVTLSKTFQTAIANFIKNPSQSPAPNWPKYVPGNLTQTLARLAYNGNVDTGNFVQAETSNSQDTPCTSLWNLFLE</sequence>
<dbReference type="InterPro" id="IPR019826">
    <property type="entry name" value="Carboxylesterase_B_AS"/>
</dbReference>
<dbReference type="Proteomes" id="UP000799118">
    <property type="component" value="Unassembled WGS sequence"/>
</dbReference>
<feature type="signal peptide" evidence="3">
    <location>
        <begin position="1"/>
        <end position="18"/>
    </location>
</feature>
<feature type="chain" id="PRO_5025707124" description="Carboxylic ester hydrolase" evidence="3">
    <location>
        <begin position="19"/>
        <end position="541"/>
    </location>
</feature>
<dbReference type="Gene3D" id="3.40.50.1820">
    <property type="entry name" value="alpha/beta hydrolase"/>
    <property type="match status" value="1"/>
</dbReference>
<dbReference type="GO" id="GO:0004104">
    <property type="term" value="F:cholinesterase activity"/>
    <property type="evidence" value="ECO:0007669"/>
    <property type="project" value="InterPro"/>
</dbReference>
<dbReference type="InterPro" id="IPR029058">
    <property type="entry name" value="AB_hydrolase_fold"/>
</dbReference>